<evidence type="ECO:0000256" key="7">
    <source>
        <dbReference type="ARBA" id="ARBA00023228"/>
    </source>
</evidence>
<evidence type="ECO:0000256" key="3">
    <source>
        <dbReference type="ARBA" id="ARBA00004399"/>
    </source>
</evidence>
<dbReference type="GO" id="GO:0005768">
    <property type="term" value="C:endosome"/>
    <property type="evidence" value="ECO:0007669"/>
    <property type="project" value="UniProtKB-SubCell"/>
</dbReference>
<organism evidence="14 15">
    <name type="scientific">Ameiurus melas</name>
    <name type="common">Black bullhead</name>
    <name type="synonym">Silurus melas</name>
    <dbReference type="NCBI Taxonomy" id="219545"/>
    <lineage>
        <taxon>Eukaryota</taxon>
        <taxon>Metazoa</taxon>
        <taxon>Chordata</taxon>
        <taxon>Craniata</taxon>
        <taxon>Vertebrata</taxon>
        <taxon>Euteleostomi</taxon>
        <taxon>Actinopterygii</taxon>
        <taxon>Neopterygii</taxon>
        <taxon>Teleostei</taxon>
        <taxon>Ostariophysi</taxon>
        <taxon>Siluriformes</taxon>
        <taxon>Ictaluridae</taxon>
        <taxon>Ameiurus</taxon>
    </lineage>
</organism>
<dbReference type="AlphaFoldDB" id="A0A7J6A9U4"/>
<keyword evidence="6" id="KW-0175">Coiled coil</keyword>
<dbReference type="GO" id="GO:0005764">
    <property type="term" value="C:lysosome"/>
    <property type="evidence" value="ECO:0007669"/>
    <property type="project" value="UniProtKB-SubCell"/>
</dbReference>
<dbReference type="FunFam" id="1.10.287.3240:FF:000005">
    <property type="entry name" value="coiled-coil domain-containing protein 115"/>
    <property type="match status" value="1"/>
</dbReference>
<evidence type="ECO:0000256" key="12">
    <source>
        <dbReference type="ARBA" id="ARBA00093646"/>
    </source>
</evidence>
<keyword evidence="4" id="KW-0967">Endosome</keyword>
<evidence type="ECO:0000256" key="6">
    <source>
        <dbReference type="ARBA" id="ARBA00023054"/>
    </source>
</evidence>
<protein>
    <recommendedName>
        <fullName evidence="11">Vacuolar ATPase assembly protein VMA22</fullName>
    </recommendedName>
    <alternativeName>
        <fullName evidence="12">Coiled-coil domain-containing protein 115</fullName>
    </alternativeName>
</protein>
<evidence type="ECO:0000256" key="11">
    <source>
        <dbReference type="ARBA" id="ARBA00093634"/>
    </source>
</evidence>
<evidence type="ECO:0000256" key="4">
    <source>
        <dbReference type="ARBA" id="ARBA00022753"/>
    </source>
</evidence>
<sequence>MGKRDWLRTHRQGHVEVMNFNPGSFQHDQQLLQFMDQLEILEEKRQKLNTLIEEGWFNISKARYSMGNKHVSALQYASDMEPLVHVYESQTENGDAEFKCVRTEDKAEELRESDTVETIGPTEGGLRRRVNVKKKESKEEKDTSKDECEKEPQFNSTSEISPCRHQDPLKWFGILVPQNLKQAQTAFKEVIILAAEISTLQSAIVKTRLEMHTQMKDKQKIVSELKE</sequence>
<evidence type="ECO:0000256" key="2">
    <source>
        <dbReference type="ARBA" id="ARBA00004371"/>
    </source>
</evidence>
<evidence type="ECO:0000313" key="15">
    <source>
        <dbReference type="Proteomes" id="UP000593565"/>
    </source>
</evidence>
<feature type="compositionally biased region" description="Basic and acidic residues" evidence="13">
    <location>
        <begin position="133"/>
        <end position="152"/>
    </location>
</feature>
<dbReference type="GO" id="GO:0030137">
    <property type="term" value="C:COPI-coated vesicle"/>
    <property type="evidence" value="ECO:0007669"/>
    <property type="project" value="UniProtKB-SubCell"/>
</dbReference>
<accession>A0A7J6A9U4</accession>
<keyword evidence="7" id="KW-0458">Lysosome</keyword>
<gene>
    <name evidence="14" type="ORF">AMELA_G00196540</name>
</gene>
<keyword evidence="8" id="KW-0968">Cytoplasmic vesicle</keyword>
<dbReference type="PANTHER" id="PTHR31996">
    <property type="entry name" value="COILED-COIL DOMAIN-CONTAINING PROTEIN 115"/>
    <property type="match status" value="1"/>
</dbReference>
<evidence type="ECO:0000313" key="14">
    <source>
        <dbReference type="EMBL" id="KAF4078208.1"/>
    </source>
</evidence>
<proteinExistence type="predicted"/>
<feature type="region of interest" description="Disordered" evidence="13">
    <location>
        <begin position="130"/>
        <end position="161"/>
    </location>
</feature>
<dbReference type="PANTHER" id="PTHR31996:SF2">
    <property type="entry name" value="COILED-COIL DOMAIN-CONTAINING PROTEIN 115"/>
    <property type="match status" value="1"/>
</dbReference>
<name>A0A7J6A9U4_AMEME</name>
<dbReference type="Pfam" id="PF21730">
    <property type="entry name" value="Vma22_CCDC115"/>
    <property type="match status" value="1"/>
</dbReference>
<comment type="subcellular location">
    <subcellularLocation>
        <location evidence="9">Cytoplasmic vesicle</location>
        <location evidence="9">COPI-coated vesicle</location>
    </subcellularLocation>
    <subcellularLocation>
        <location evidence="3">Endoplasmic reticulum-Golgi intermediate compartment</location>
    </subcellularLocation>
    <subcellularLocation>
        <location evidence="1">Endosome</location>
    </subcellularLocation>
    <subcellularLocation>
        <location evidence="2">Lysosome</location>
    </subcellularLocation>
</comment>
<dbReference type="GO" id="GO:0005793">
    <property type="term" value="C:endoplasmic reticulum-Golgi intermediate compartment"/>
    <property type="evidence" value="ECO:0007669"/>
    <property type="project" value="UniProtKB-SubCell"/>
</dbReference>
<evidence type="ECO:0000256" key="8">
    <source>
        <dbReference type="ARBA" id="ARBA00023329"/>
    </source>
</evidence>
<dbReference type="Proteomes" id="UP000593565">
    <property type="component" value="Unassembled WGS sequence"/>
</dbReference>
<dbReference type="EMBL" id="JAAGNN010000017">
    <property type="protein sequence ID" value="KAF4078208.1"/>
    <property type="molecule type" value="Genomic_DNA"/>
</dbReference>
<comment type="caution">
    <text evidence="14">The sequence shown here is derived from an EMBL/GenBank/DDBJ whole genome shotgun (WGS) entry which is preliminary data.</text>
</comment>
<keyword evidence="15" id="KW-1185">Reference proteome</keyword>
<evidence type="ECO:0000256" key="10">
    <source>
        <dbReference type="ARBA" id="ARBA00064380"/>
    </source>
</evidence>
<evidence type="ECO:0000256" key="5">
    <source>
        <dbReference type="ARBA" id="ARBA00022824"/>
    </source>
</evidence>
<reference evidence="14 15" key="1">
    <citation type="submission" date="2020-02" db="EMBL/GenBank/DDBJ databases">
        <title>A chromosome-scale genome assembly of the black bullhead catfish (Ameiurus melas).</title>
        <authorList>
            <person name="Wen M."/>
            <person name="Zham M."/>
            <person name="Cabau C."/>
            <person name="Klopp C."/>
            <person name="Donnadieu C."/>
            <person name="Roques C."/>
            <person name="Bouchez O."/>
            <person name="Lampietro C."/>
            <person name="Jouanno E."/>
            <person name="Herpin A."/>
            <person name="Louis A."/>
            <person name="Berthelot C."/>
            <person name="Parey E."/>
            <person name="Roest-Crollius H."/>
            <person name="Braasch I."/>
            <person name="Postlethwait J."/>
            <person name="Robinson-Rechavi M."/>
            <person name="Echchiki A."/>
            <person name="Begum T."/>
            <person name="Montfort J."/>
            <person name="Schartl M."/>
            <person name="Bobe J."/>
            <person name="Guiguen Y."/>
        </authorList>
    </citation>
    <scope>NUCLEOTIDE SEQUENCE [LARGE SCALE GENOMIC DNA]</scope>
    <source>
        <strain evidence="14">M_S1</strain>
        <tissue evidence="14">Blood</tissue>
    </source>
</reference>
<dbReference type="InterPro" id="IPR040357">
    <property type="entry name" value="Vma22/CCDC115"/>
</dbReference>
<dbReference type="GO" id="GO:0051082">
    <property type="term" value="F:unfolded protein binding"/>
    <property type="evidence" value="ECO:0007669"/>
    <property type="project" value="TreeGrafter"/>
</dbReference>
<keyword evidence="5" id="KW-0256">Endoplasmic reticulum</keyword>
<comment type="subunit">
    <text evidence="10">Accessory component of the multisubunit proton-transporting vacuolar (V)-ATPase protein pump.</text>
</comment>
<evidence type="ECO:0000256" key="9">
    <source>
        <dbReference type="ARBA" id="ARBA00046287"/>
    </source>
</evidence>
<evidence type="ECO:0000256" key="13">
    <source>
        <dbReference type="SAM" id="MobiDB-lite"/>
    </source>
</evidence>
<evidence type="ECO:0000256" key="1">
    <source>
        <dbReference type="ARBA" id="ARBA00004177"/>
    </source>
</evidence>
<dbReference type="GO" id="GO:0070072">
    <property type="term" value="P:vacuolar proton-transporting V-type ATPase complex assembly"/>
    <property type="evidence" value="ECO:0007669"/>
    <property type="project" value="InterPro"/>
</dbReference>